<dbReference type="InterPro" id="IPR003425">
    <property type="entry name" value="CCB3/YggT"/>
</dbReference>
<keyword evidence="1" id="KW-0732">Signal</keyword>
<reference evidence="2" key="1">
    <citation type="submission" date="2021-01" db="EMBL/GenBank/DDBJ databases">
        <authorList>
            <person name="Corre E."/>
            <person name="Pelletier E."/>
            <person name="Niang G."/>
            <person name="Scheremetjew M."/>
            <person name="Finn R."/>
            <person name="Kale V."/>
            <person name="Holt S."/>
            <person name="Cochrane G."/>
            <person name="Meng A."/>
            <person name="Brown T."/>
            <person name="Cohen L."/>
        </authorList>
    </citation>
    <scope>NUCLEOTIDE SEQUENCE</scope>
    <source>
        <strain evidence="2">CCMP3107</strain>
    </source>
</reference>
<dbReference type="AlphaFoldDB" id="A0A7S3UWL9"/>
<accession>A0A7S3UWL9</accession>
<dbReference type="PANTHER" id="PTHR33219:SF14">
    <property type="entry name" value="PROTEIN COFACTOR ASSEMBLY OF COMPLEX C SUBUNIT B CCB3, CHLOROPLASTIC-RELATED"/>
    <property type="match status" value="1"/>
</dbReference>
<evidence type="ECO:0000313" key="2">
    <source>
        <dbReference type="EMBL" id="CAE0627258.1"/>
    </source>
</evidence>
<dbReference type="Pfam" id="PF02325">
    <property type="entry name" value="CCB3_YggT"/>
    <property type="match status" value="1"/>
</dbReference>
<dbReference type="EMBL" id="HBIU01013045">
    <property type="protein sequence ID" value="CAE0627258.1"/>
    <property type="molecule type" value="Transcribed_RNA"/>
</dbReference>
<protein>
    <submittedName>
        <fullName evidence="2">Uncharacterized protein</fullName>
    </submittedName>
</protein>
<evidence type="ECO:0000256" key="1">
    <source>
        <dbReference type="SAM" id="SignalP"/>
    </source>
</evidence>
<dbReference type="PANTHER" id="PTHR33219">
    <property type="entry name" value="YLMG HOMOLOG PROTEIN 2, CHLOROPLASTIC"/>
    <property type="match status" value="1"/>
</dbReference>
<dbReference type="GO" id="GO:0016020">
    <property type="term" value="C:membrane"/>
    <property type="evidence" value="ECO:0007669"/>
    <property type="project" value="InterPro"/>
</dbReference>
<feature type="signal peptide" evidence="1">
    <location>
        <begin position="1"/>
        <end position="22"/>
    </location>
</feature>
<gene>
    <name evidence="2" type="ORF">HAKA00212_LOCUS5936</name>
</gene>
<proteinExistence type="predicted"/>
<organism evidence="2">
    <name type="scientific">Heterosigma akashiwo</name>
    <name type="common">Chromophytic alga</name>
    <name type="synonym">Heterosigma carterae</name>
    <dbReference type="NCBI Taxonomy" id="2829"/>
    <lineage>
        <taxon>Eukaryota</taxon>
        <taxon>Sar</taxon>
        <taxon>Stramenopiles</taxon>
        <taxon>Ochrophyta</taxon>
        <taxon>Raphidophyceae</taxon>
        <taxon>Chattonellales</taxon>
        <taxon>Chattonellaceae</taxon>
        <taxon>Heterosigma</taxon>
    </lineage>
</organism>
<feature type="chain" id="PRO_5031409807" evidence="1">
    <location>
        <begin position="23"/>
        <end position="181"/>
    </location>
</feature>
<sequence length="181" mass="19388">MKMDKYLPVLLLVLFTLDAANGFSMPQNQGTLQLFQSGCTSSSSLRMALDVEVESHKKYSIGSALFSAALLAPTVASAEVPAWVEPTSTVLGPFLAVFSLAMLARIVLSWYPSIDLNEAPFNLVAWPTEPLLAFTRGVVPPAFGVDISPIVWLMVASFVNEVALGPQGILTLLARDAFTAV</sequence>
<name>A0A7S3UWL9_HETAK</name>